<evidence type="ECO:0000256" key="2">
    <source>
        <dbReference type="ARBA" id="ARBA00022737"/>
    </source>
</evidence>
<name>A0AAV6HRC7_9ERIC</name>
<evidence type="ECO:0000256" key="3">
    <source>
        <dbReference type="SAM" id="SignalP"/>
    </source>
</evidence>
<evidence type="ECO:0000313" key="5">
    <source>
        <dbReference type="EMBL" id="KAG5516589.1"/>
    </source>
</evidence>
<sequence>MANLPHEMPRKALFVHSICLLSLIPIIEGADPTFLSIVCPNTTITRAPENLLENINILPSLLSPNSKVSDGLYKFTVESSNSTVSNGFYRLTASGNSTVHNTIYGLAVCRADLSAAACQDCVVYAATDVVKRCPGSKHVTIWYSECILRYSNVSFFSTLDISFSLTLRKTQKVTNATSFREALKEVQRLKIATAEMNGDPTKFQ</sequence>
<reference evidence="5 6" key="1">
    <citation type="submission" date="2020-08" db="EMBL/GenBank/DDBJ databases">
        <title>Plant Genome Project.</title>
        <authorList>
            <person name="Zhang R.-G."/>
        </authorList>
    </citation>
    <scope>NUCLEOTIDE SEQUENCE [LARGE SCALE GENOMIC DNA]</scope>
    <source>
        <strain evidence="5">WSP0</strain>
        <tissue evidence="5">Leaf</tissue>
    </source>
</reference>
<dbReference type="CDD" id="cd23509">
    <property type="entry name" value="Gnk2-like"/>
    <property type="match status" value="1"/>
</dbReference>
<organism evidence="5 6">
    <name type="scientific">Rhododendron griersonianum</name>
    <dbReference type="NCBI Taxonomy" id="479676"/>
    <lineage>
        <taxon>Eukaryota</taxon>
        <taxon>Viridiplantae</taxon>
        <taxon>Streptophyta</taxon>
        <taxon>Embryophyta</taxon>
        <taxon>Tracheophyta</taxon>
        <taxon>Spermatophyta</taxon>
        <taxon>Magnoliopsida</taxon>
        <taxon>eudicotyledons</taxon>
        <taxon>Gunneridae</taxon>
        <taxon>Pentapetalae</taxon>
        <taxon>asterids</taxon>
        <taxon>Ericales</taxon>
        <taxon>Ericaceae</taxon>
        <taxon>Ericoideae</taxon>
        <taxon>Rhodoreae</taxon>
        <taxon>Rhododendron</taxon>
    </lineage>
</organism>
<feature type="chain" id="PRO_5043652718" description="Gnk2-homologous domain-containing protein" evidence="3">
    <location>
        <begin position="30"/>
        <end position="204"/>
    </location>
</feature>
<dbReference type="InterPro" id="IPR002902">
    <property type="entry name" value="GNK2"/>
</dbReference>
<evidence type="ECO:0000256" key="1">
    <source>
        <dbReference type="ARBA" id="ARBA00022729"/>
    </source>
</evidence>
<dbReference type="PROSITE" id="PS51473">
    <property type="entry name" value="GNK2"/>
    <property type="match status" value="1"/>
</dbReference>
<gene>
    <name evidence="5" type="ORF">RHGRI_037343</name>
</gene>
<comment type="caution">
    <text evidence="5">The sequence shown here is derived from an EMBL/GenBank/DDBJ whole genome shotgun (WGS) entry which is preliminary data.</text>
</comment>
<dbReference type="Pfam" id="PF01657">
    <property type="entry name" value="Stress-antifung"/>
    <property type="match status" value="1"/>
</dbReference>
<evidence type="ECO:0000313" key="6">
    <source>
        <dbReference type="Proteomes" id="UP000823749"/>
    </source>
</evidence>
<feature type="signal peptide" evidence="3">
    <location>
        <begin position="1"/>
        <end position="29"/>
    </location>
</feature>
<dbReference type="AlphaFoldDB" id="A0AAV6HRC7"/>
<keyword evidence="1 3" id="KW-0732">Signal</keyword>
<evidence type="ECO:0000259" key="4">
    <source>
        <dbReference type="PROSITE" id="PS51473"/>
    </source>
</evidence>
<dbReference type="PANTHER" id="PTHR32099">
    <property type="entry name" value="CYSTEINE-RICH REPEAT SECRETORY PROTEIN"/>
    <property type="match status" value="1"/>
</dbReference>
<keyword evidence="6" id="KW-1185">Reference proteome</keyword>
<dbReference type="InterPro" id="IPR038408">
    <property type="entry name" value="GNK2_sf"/>
</dbReference>
<protein>
    <recommendedName>
        <fullName evidence="4">Gnk2-homologous domain-containing protein</fullName>
    </recommendedName>
</protein>
<dbReference type="Gene3D" id="3.30.430.20">
    <property type="entry name" value="Gnk2 domain, C-X8-C-X2-C motif"/>
    <property type="match status" value="1"/>
</dbReference>
<dbReference type="PANTHER" id="PTHR32099:SF42">
    <property type="entry name" value="CYSTEINE-RICH RECEPTOR-LIKE PROTEIN KINASE 9-RELATED"/>
    <property type="match status" value="1"/>
</dbReference>
<keyword evidence="2" id="KW-0677">Repeat</keyword>
<dbReference type="EMBL" id="JACTNZ010000013">
    <property type="protein sequence ID" value="KAG5516589.1"/>
    <property type="molecule type" value="Genomic_DNA"/>
</dbReference>
<feature type="domain" description="Gnk2-homologous" evidence="4">
    <location>
        <begin position="50"/>
        <end position="155"/>
    </location>
</feature>
<proteinExistence type="predicted"/>
<dbReference type="Proteomes" id="UP000823749">
    <property type="component" value="Chromosome 13"/>
</dbReference>
<accession>A0AAV6HRC7</accession>